<dbReference type="AlphaFoldDB" id="A0A5E4AGS4"/>
<accession>A0A5E4AGS4</accession>
<gene>
    <name evidence="1" type="ORF">MONAX_5E002468</name>
</gene>
<keyword evidence="2" id="KW-1185">Reference proteome</keyword>
<organism evidence="1 2">
    <name type="scientific">Marmota monax</name>
    <name type="common">Woodchuck</name>
    <dbReference type="NCBI Taxonomy" id="9995"/>
    <lineage>
        <taxon>Eukaryota</taxon>
        <taxon>Metazoa</taxon>
        <taxon>Chordata</taxon>
        <taxon>Craniata</taxon>
        <taxon>Vertebrata</taxon>
        <taxon>Euteleostomi</taxon>
        <taxon>Mammalia</taxon>
        <taxon>Eutheria</taxon>
        <taxon>Euarchontoglires</taxon>
        <taxon>Glires</taxon>
        <taxon>Rodentia</taxon>
        <taxon>Sciuromorpha</taxon>
        <taxon>Sciuridae</taxon>
        <taxon>Xerinae</taxon>
        <taxon>Marmotini</taxon>
        <taxon>Marmota</taxon>
    </lineage>
</organism>
<name>A0A5E4AGS4_MARMO</name>
<comment type="caution">
    <text evidence="1">The sequence shown here is derived from an EMBL/GenBank/DDBJ whole genome shotgun (WGS) entry which is preliminary data.</text>
</comment>
<evidence type="ECO:0000313" key="1">
    <source>
        <dbReference type="EMBL" id="VTJ56170.1"/>
    </source>
</evidence>
<sequence>MVRNYSSQEALREAAWKWAAWKSLWPLELAASPASGAELDVAVEGPAGRAAGTPRCTVFEVGSPGTLKAH</sequence>
<dbReference type="EMBL" id="CABDUW010000063">
    <property type="protein sequence ID" value="VTJ56170.1"/>
    <property type="molecule type" value="Genomic_DNA"/>
</dbReference>
<protein>
    <submittedName>
        <fullName evidence="1">Uncharacterized protein</fullName>
    </submittedName>
</protein>
<evidence type="ECO:0000313" key="2">
    <source>
        <dbReference type="Proteomes" id="UP000335636"/>
    </source>
</evidence>
<proteinExistence type="predicted"/>
<dbReference type="Proteomes" id="UP000335636">
    <property type="component" value="Unassembled WGS sequence"/>
</dbReference>
<reference evidence="1" key="1">
    <citation type="submission" date="2019-04" db="EMBL/GenBank/DDBJ databases">
        <authorList>
            <person name="Alioto T."/>
            <person name="Alioto T."/>
        </authorList>
    </citation>
    <scope>NUCLEOTIDE SEQUENCE [LARGE SCALE GENOMIC DNA]</scope>
</reference>